<dbReference type="GeneID" id="111133556"/>
<gene>
    <name evidence="13 14 15" type="primary">LOC111133556</name>
</gene>
<keyword evidence="4" id="KW-0808">Transferase</keyword>
<organism evidence="12 14">
    <name type="scientific">Crassostrea virginica</name>
    <name type="common">Eastern oyster</name>
    <dbReference type="NCBI Taxonomy" id="6565"/>
    <lineage>
        <taxon>Eukaryota</taxon>
        <taxon>Metazoa</taxon>
        <taxon>Spiralia</taxon>
        <taxon>Lophotrochozoa</taxon>
        <taxon>Mollusca</taxon>
        <taxon>Bivalvia</taxon>
        <taxon>Autobranchia</taxon>
        <taxon>Pteriomorphia</taxon>
        <taxon>Ostreida</taxon>
        <taxon>Ostreoidea</taxon>
        <taxon>Ostreidae</taxon>
        <taxon>Crassostrea</taxon>
    </lineage>
</organism>
<evidence type="ECO:0000256" key="1">
    <source>
        <dbReference type="ARBA" id="ARBA00004606"/>
    </source>
</evidence>
<evidence type="ECO:0000313" key="15">
    <source>
        <dbReference type="RefSeq" id="XP_022337741.1"/>
    </source>
</evidence>
<evidence type="ECO:0000256" key="9">
    <source>
        <dbReference type="ARBA" id="ARBA00023180"/>
    </source>
</evidence>
<dbReference type="GO" id="GO:0008375">
    <property type="term" value="F:acetylglucosaminyltransferase activity"/>
    <property type="evidence" value="ECO:0007669"/>
    <property type="project" value="TreeGrafter"/>
</dbReference>
<accession>A0A8B8EC94</accession>
<dbReference type="OrthoDB" id="2019572at2759"/>
<dbReference type="RefSeq" id="XP_022337741.1">
    <property type="nucleotide sequence ID" value="XM_022482033.1"/>
</dbReference>
<comment type="similarity">
    <text evidence="10">Belongs to the glycosyltransferase 14 family.</text>
</comment>
<evidence type="ECO:0000256" key="10">
    <source>
        <dbReference type="ARBA" id="ARBA00038150"/>
    </source>
</evidence>
<evidence type="ECO:0000256" key="4">
    <source>
        <dbReference type="ARBA" id="ARBA00022679"/>
    </source>
</evidence>
<dbReference type="PANTHER" id="PTHR19297">
    <property type="entry name" value="GLYCOSYLTRANSFERASE 14 FAMILY MEMBER"/>
    <property type="match status" value="1"/>
</dbReference>
<keyword evidence="5 11" id="KW-0812">Transmembrane</keyword>
<dbReference type="KEGG" id="cvn:111133556"/>
<comment type="pathway">
    <text evidence="2">Protein modification; protein glycosylation.</text>
</comment>
<evidence type="ECO:0000313" key="13">
    <source>
        <dbReference type="RefSeq" id="XP_022337739.1"/>
    </source>
</evidence>
<comment type="subcellular location">
    <subcellularLocation>
        <location evidence="1">Membrane</location>
        <topology evidence="1">Single-pass type II membrane protein</topology>
    </subcellularLocation>
</comment>
<keyword evidence="9" id="KW-0325">Glycoprotein</keyword>
<evidence type="ECO:0000256" key="3">
    <source>
        <dbReference type="ARBA" id="ARBA00022676"/>
    </source>
</evidence>
<dbReference type="Pfam" id="PF02485">
    <property type="entry name" value="Branch"/>
    <property type="match status" value="1"/>
</dbReference>
<keyword evidence="3" id="KW-0328">Glycosyltransferase</keyword>
<evidence type="ECO:0000313" key="14">
    <source>
        <dbReference type="RefSeq" id="XP_022337740.1"/>
    </source>
</evidence>
<dbReference type="GO" id="GO:0016020">
    <property type="term" value="C:membrane"/>
    <property type="evidence" value="ECO:0007669"/>
    <property type="project" value="UniProtKB-SubCell"/>
</dbReference>
<name>A0A8B8EC94_CRAVI</name>
<keyword evidence="12" id="KW-1185">Reference proteome</keyword>
<keyword evidence="8 11" id="KW-0472">Membrane</keyword>
<keyword evidence="7 11" id="KW-1133">Transmembrane helix</keyword>
<reference evidence="13 14" key="1">
    <citation type="submission" date="2025-04" db="UniProtKB">
        <authorList>
            <consortium name="RefSeq"/>
        </authorList>
    </citation>
    <scope>IDENTIFICATION</scope>
    <source>
        <tissue evidence="13 14">Whole sample</tissue>
    </source>
</reference>
<evidence type="ECO:0000256" key="8">
    <source>
        <dbReference type="ARBA" id="ARBA00023136"/>
    </source>
</evidence>
<protein>
    <submittedName>
        <fullName evidence="13 14">Beta-1,3-galactosyl-O-glycosyl-glycoprotein beta-1,6-N-acetylglucosaminyltransferase 3-like</fullName>
    </submittedName>
</protein>
<dbReference type="RefSeq" id="XP_022337740.1">
    <property type="nucleotide sequence ID" value="XM_022482032.1"/>
</dbReference>
<proteinExistence type="inferred from homology"/>
<evidence type="ECO:0000256" key="11">
    <source>
        <dbReference type="SAM" id="Phobius"/>
    </source>
</evidence>
<dbReference type="AlphaFoldDB" id="A0A8B8EC94"/>
<feature type="transmembrane region" description="Helical" evidence="11">
    <location>
        <begin position="6"/>
        <end position="27"/>
    </location>
</feature>
<dbReference type="InterPro" id="IPR003406">
    <property type="entry name" value="Glyco_trans_14"/>
</dbReference>
<keyword evidence="6" id="KW-0735">Signal-anchor</keyword>
<evidence type="ECO:0000256" key="5">
    <source>
        <dbReference type="ARBA" id="ARBA00022692"/>
    </source>
</evidence>
<dbReference type="Proteomes" id="UP000694844">
    <property type="component" value="Chromosome 5"/>
</dbReference>
<sequence length="473" mass="55633">MRPSGLKWFVFGITIAFLLTLHIYLDLFDKFMKSFKKTKEEQFVYFDDGPPLRRGQMWSNLDLSKCRTLKRKNIACDPLVRGEEKAIQVSRTTKFTNLVLPCVILSLVKNCSLLLDVHGYMLHSSSQEELDFPLAFTIKMHTNADQGEQLLRTIYRPHNVYCIYVDRKTIKQIYNIMQQLSFCFENVFIVEGRQRVTYASIDLVHAELECMRVLMKSRVKWKYYINLTGQEFPLRTNLEIVQILKSLNGANDVESYNFPDYLQYRYKHKYIRVKNKLVETNNTHPPFRSPIKMRKGSAYAMLTYGFVNFTLHDDVSEEFIDWLSETYSPEETLFATLNSLPWAPGGYSLETSEDNATFLSRAIKWQMKRADCGGRWVRSVCVFGPSDLSWLVKQPQVIANKFDIGVDTTSVDCLEELIRFRTRHPDTASMHWSYYKDLPHARFYWNLTQRIGTQQYNEFLANEKKEWKLRKHA</sequence>
<evidence type="ECO:0000256" key="7">
    <source>
        <dbReference type="ARBA" id="ARBA00022989"/>
    </source>
</evidence>
<evidence type="ECO:0000256" key="2">
    <source>
        <dbReference type="ARBA" id="ARBA00004922"/>
    </source>
</evidence>
<dbReference type="PANTHER" id="PTHR19297:SF191">
    <property type="entry name" value="PROTEIN XYLOSYLTRANSFERASE"/>
    <property type="match status" value="1"/>
</dbReference>
<evidence type="ECO:0000256" key="6">
    <source>
        <dbReference type="ARBA" id="ARBA00022968"/>
    </source>
</evidence>
<dbReference type="RefSeq" id="XP_022337739.1">
    <property type="nucleotide sequence ID" value="XM_022482031.1"/>
</dbReference>
<evidence type="ECO:0000313" key="12">
    <source>
        <dbReference type="Proteomes" id="UP000694844"/>
    </source>
</evidence>